<dbReference type="Pfam" id="PF22778">
    <property type="entry name" value="VCPO_2nd"/>
    <property type="match status" value="1"/>
</dbReference>
<evidence type="ECO:0000256" key="1">
    <source>
        <dbReference type="SAM" id="SignalP"/>
    </source>
</evidence>
<dbReference type="Pfam" id="PF21167">
    <property type="entry name" value="DUF6851"/>
    <property type="match status" value="1"/>
</dbReference>
<feature type="domain" description="DUF6851" evidence="2">
    <location>
        <begin position="98"/>
        <end position="235"/>
    </location>
</feature>
<feature type="signal peptide" evidence="1">
    <location>
        <begin position="1"/>
        <end position="36"/>
    </location>
</feature>
<sequence>MRTMTTRRRPPAAGSAPRRRSVLLGGIGGASTAALAALGHTGSTAAAEPAGQTAADAADFDFDTGNFVRDLIARFRPAEDVYGPMDVTVLHRFIHVSTAAWFDAMAPYHPTAVGVYSRIRRRPAGESTTNRNKNIAALHANYQVIKGVEPGRKTAFRDLMVAVGLDPDDESEDPTSPVGIGNLAGRAVLARTAHDGMNQLGDEGRTYNGRPYEDYTGYRPVNSAYGLTHPSRWQPNLGTHNRRLAGNAGDKGIFTVQAFVTPQQRLVRAHTFRDPRRFGLAPPEFSDHTRPREYKRAVDEVLAASAALTDEQKVKAEVFDNKFLGVGISVGAAAQAHGELDLDDLVHLLFGSTVAIFDALVAVWHHKTRYDAVRPFSAVRHVHGRRRVTAWGGPGKGTVHDMPGDEWTSYLNVGDHPEYPSGSACVCAAQAQATRRFFDDDVLDWTFRAPAGSTLVEPGLTPGDDLALHWGTWTDFVRDCADSRTWGGVHFLKTAERSIPFGEQFGDLAYEFVQRHVRGEAGG</sequence>
<dbReference type="PROSITE" id="PS51318">
    <property type="entry name" value="TAT"/>
    <property type="match status" value="1"/>
</dbReference>
<evidence type="ECO:0000259" key="2">
    <source>
        <dbReference type="Pfam" id="PF21167"/>
    </source>
</evidence>
<evidence type="ECO:0000259" key="3">
    <source>
        <dbReference type="Pfam" id="PF22778"/>
    </source>
</evidence>
<feature type="domain" description="Vanadium-dependent haloperoxidase NapH1-like second helical-bundle" evidence="3">
    <location>
        <begin position="352"/>
        <end position="520"/>
    </location>
</feature>
<dbReference type="InterPro" id="IPR036938">
    <property type="entry name" value="PAP2/HPO_sf"/>
</dbReference>
<evidence type="ECO:0000313" key="5">
    <source>
        <dbReference type="Proteomes" id="UP001500443"/>
    </source>
</evidence>
<dbReference type="InterPro" id="IPR016119">
    <property type="entry name" value="Br/Cl_peroxidase_C"/>
</dbReference>
<dbReference type="PANTHER" id="PTHR34599">
    <property type="entry name" value="PEROXIDASE-RELATED"/>
    <property type="match status" value="1"/>
</dbReference>
<reference evidence="4 5" key="1">
    <citation type="journal article" date="2019" name="Int. J. Syst. Evol. Microbiol.">
        <title>The Global Catalogue of Microorganisms (GCM) 10K type strain sequencing project: providing services to taxonomists for standard genome sequencing and annotation.</title>
        <authorList>
            <consortium name="The Broad Institute Genomics Platform"/>
            <consortium name="The Broad Institute Genome Sequencing Center for Infectious Disease"/>
            <person name="Wu L."/>
            <person name="Ma J."/>
        </authorList>
    </citation>
    <scope>NUCLEOTIDE SEQUENCE [LARGE SCALE GENOMIC DNA]</scope>
    <source>
        <strain evidence="4 5">JCM 15481</strain>
    </source>
</reference>
<protein>
    <submittedName>
        <fullName evidence="4">Uncharacterized protein</fullName>
    </submittedName>
</protein>
<evidence type="ECO:0000313" key="4">
    <source>
        <dbReference type="EMBL" id="GAA2139863.1"/>
    </source>
</evidence>
<dbReference type="EMBL" id="BAAAPF010000213">
    <property type="protein sequence ID" value="GAA2139863.1"/>
    <property type="molecule type" value="Genomic_DNA"/>
</dbReference>
<proteinExistence type="predicted"/>
<keyword evidence="5" id="KW-1185">Reference proteome</keyword>
<comment type="caution">
    <text evidence="4">The sequence shown here is derived from an EMBL/GenBank/DDBJ whole genome shotgun (WGS) entry which is preliminary data.</text>
</comment>
<dbReference type="InterPro" id="IPR052559">
    <property type="entry name" value="V-haloperoxidase"/>
</dbReference>
<dbReference type="InterPro" id="IPR049283">
    <property type="entry name" value="DUF6851"/>
</dbReference>
<dbReference type="PANTHER" id="PTHR34599:SF2">
    <property type="entry name" value="TRAF-TYPE DOMAIN-CONTAINING PROTEIN"/>
    <property type="match status" value="1"/>
</dbReference>
<feature type="chain" id="PRO_5045866694" evidence="1">
    <location>
        <begin position="37"/>
        <end position="523"/>
    </location>
</feature>
<dbReference type="Proteomes" id="UP001500443">
    <property type="component" value="Unassembled WGS sequence"/>
</dbReference>
<dbReference type="Gene3D" id="1.10.606.10">
    <property type="entry name" value="Vanadium-containing Chloroperoxidase, domain 2"/>
    <property type="match status" value="1"/>
</dbReference>
<dbReference type="SUPFAM" id="SSF48317">
    <property type="entry name" value="Acid phosphatase/Vanadium-dependent haloperoxidase"/>
    <property type="match status" value="1"/>
</dbReference>
<gene>
    <name evidence="4" type="ORF">GCM10009802_49930</name>
</gene>
<accession>A0ABN2ZBW6</accession>
<dbReference type="InterPro" id="IPR055161">
    <property type="entry name" value="NapH1-like_2nd"/>
</dbReference>
<keyword evidence="1" id="KW-0732">Signal</keyword>
<name>A0ABN2ZBW6_9ACTN</name>
<organism evidence="4 5">
    <name type="scientific">Streptomyces synnematoformans</name>
    <dbReference type="NCBI Taxonomy" id="415721"/>
    <lineage>
        <taxon>Bacteria</taxon>
        <taxon>Bacillati</taxon>
        <taxon>Actinomycetota</taxon>
        <taxon>Actinomycetes</taxon>
        <taxon>Kitasatosporales</taxon>
        <taxon>Streptomycetaceae</taxon>
        <taxon>Streptomyces</taxon>
    </lineage>
</organism>
<dbReference type="InterPro" id="IPR006311">
    <property type="entry name" value="TAT_signal"/>
</dbReference>